<dbReference type="GO" id="GO:0030515">
    <property type="term" value="F:snoRNA binding"/>
    <property type="evidence" value="ECO:0007669"/>
    <property type="project" value="TreeGrafter"/>
</dbReference>
<dbReference type="Pfam" id="PF25172">
    <property type="entry name" value="Beta-prop_WDR3_2nd"/>
    <property type="match status" value="1"/>
</dbReference>
<dbReference type="Pfam" id="PF04003">
    <property type="entry name" value="Utp12"/>
    <property type="match status" value="1"/>
</dbReference>
<organism evidence="7 8">
    <name type="scientific">Euroglyphus maynei</name>
    <name type="common">Mayne's house dust mite</name>
    <dbReference type="NCBI Taxonomy" id="6958"/>
    <lineage>
        <taxon>Eukaryota</taxon>
        <taxon>Metazoa</taxon>
        <taxon>Ecdysozoa</taxon>
        <taxon>Arthropoda</taxon>
        <taxon>Chelicerata</taxon>
        <taxon>Arachnida</taxon>
        <taxon>Acari</taxon>
        <taxon>Acariformes</taxon>
        <taxon>Sarcoptiformes</taxon>
        <taxon>Astigmata</taxon>
        <taxon>Psoroptidia</taxon>
        <taxon>Analgoidea</taxon>
        <taxon>Pyroglyphidae</taxon>
        <taxon>Pyroglyphinae</taxon>
        <taxon>Euroglyphus</taxon>
    </lineage>
</organism>
<evidence type="ECO:0000256" key="5">
    <source>
        <dbReference type="SAM" id="MobiDB-lite"/>
    </source>
</evidence>
<keyword evidence="1 4" id="KW-0853">WD repeat</keyword>
<dbReference type="OrthoDB" id="407922at2759"/>
<dbReference type="PRINTS" id="PR00320">
    <property type="entry name" value="GPROTEINBRPT"/>
</dbReference>
<dbReference type="SUPFAM" id="SSF50978">
    <property type="entry name" value="WD40 repeat-like"/>
    <property type="match status" value="1"/>
</dbReference>
<dbReference type="Gene3D" id="2.130.10.10">
    <property type="entry name" value="YVTN repeat-like/Quinoprotein amine dehydrogenase"/>
    <property type="match status" value="1"/>
</dbReference>
<feature type="repeat" description="WD" evidence="4">
    <location>
        <begin position="83"/>
        <end position="124"/>
    </location>
</feature>
<evidence type="ECO:0000313" key="8">
    <source>
        <dbReference type="Proteomes" id="UP000194236"/>
    </source>
</evidence>
<evidence type="ECO:0000256" key="2">
    <source>
        <dbReference type="ARBA" id="ARBA00022737"/>
    </source>
</evidence>
<feature type="repeat" description="WD" evidence="4">
    <location>
        <begin position="41"/>
        <end position="82"/>
    </location>
</feature>
<dbReference type="EMBL" id="MUJZ01014274">
    <property type="protein sequence ID" value="OTF81314.1"/>
    <property type="molecule type" value="Genomic_DNA"/>
</dbReference>
<protein>
    <submittedName>
        <fullName evidence="7">WD repeat-containing POC1 centriolar protein-like protein</fullName>
    </submittedName>
</protein>
<gene>
    <name evidence="7" type="ORF">BLA29_005890</name>
</gene>
<dbReference type="PROSITE" id="PS50082">
    <property type="entry name" value="WD_REPEATS_2"/>
    <property type="match status" value="3"/>
</dbReference>
<dbReference type="GO" id="GO:0034388">
    <property type="term" value="C:Pwp2p-containing subcomplex of 90S preribosome"/>
    <property type="evidence" value="ECO:0007669"/>
    <property type="project" value="TreeGrafter"/>
</dbReference>
<name>A0A1Y3BMT8_EURMA</name>
<dbReference type="InterPro" id="IPR001680">
    <property type="entry name" value="WD40_rpt"/>
</dbReference>
<feature type="compositionally biased region" description="Polar residues" evidence="5">
    <location>
        <begin position="187"/>
        <end position="200"/>
    </location>
</feature>
<feature type="domain" description="Small-subunit processome Utp12" evidence="6">
    <location>
        <begin position="289"/>
        <end position="389"/>
    </location>
</feature>
<dbReference type="GO" id="GO:0030490">
    <property type="term" value="P:maturation of SSU-rRNA"/>
    <property type="evidence" value="ECO:0007669"/>
    <property type="project" value="TreeGrafter"/>
</dbReference>
<keyword evidence="8" id="KW-1185">Reference proteome</keyword>
<evidence type="ECO:0000259" key="6">
    <source>
        <dbReference type="Pfam" id="PF04003"/>
    </source>
</evidence>
<dbReference type="GO" id="GO:0032040">
    <property type="term" value="C:small-subunit processome"/>
    <property type="evidence" value="ECO:0007669"/>
    <property type="project" value="TreeGrafter"/>
</dbReference>
<dbReference type="InterPro" id="IPR007148">
    <property type="entry name" value="SSU_processome_Utp12"/>
</dbReference>
<evidence type="ECO:0000256" key="4">
    <source>
        <dbReference type="PROSITE-ProRule" id="PRU00221"/>
    </source>
</evidence>
<dbReference type="InterPro" id="IPR020472">
    <property type="entry name" value="WD40_PAC1"/>
</dbReference>
<dbReference type="FunFam" id="2.130.10.10:FF:000178">
    <property type="entry name" value="WD repeat domain 3"/>
    <property type="match status" value="1"/>
</dbReference>
<comment type="caution">
    <text evidence="7">The sequence shown here is derived from an EMBL/GenBank/DDBJ whole genome shotgun (WGS) entry which is preliminary data.</text>
</comment>
<dbReference type="InterPro" id="IPR015943">
    <property type="entry name" value="WD40/YVTN_repeat-like_dom_sf"/>
</dbReference>
<feature type="region of interest" description="Disordered" evidence="5">
    <location>
        <begin position="415"/>
        <end position="434"/>
    </location>
</feature>
<dbReference type="PROSITE" id="PS50294">
    <property type="entry name" value="WD_REPEATS_REGION"/>
    <property type="match status" value="3"/>
</dbReference>
<accession>A0A1Y3BMT8</accession>
<comment type="similarity">
    <text evidence="3">Belongs to the WD repeat WDR3/UTP12 family.</text>
</comment>
<evidence type="ECO:0000256" key="3">
    <source>
        <dbReference type="ARBA" id="ARBA00038229"/>
    </source>
</evidence>
<feature type="region of interest" description="Disordered" evidence="5">
    <location>
        <begin position="186"/>
        <end position="212"/>
    </location>
</feature>
<dbReference type="InterPro" id="IPR051570">
    <property type="entry name" value="TBC1_cilium_biogenesis"/>
</dbReference>
<keyword evidence="2" id="KW-0677">Repeat</keyword>
<dbReference type="SMART" id="SM00320">
    <property type="entry name" value="WD40"/>
    <property type="match status" value="3"/>
</dbReference>
<dbReference type="Proteomes" id="UP000194236">
    <property type="component" value="Unassembled WGS sequence"/>
</dbReference>
<dbReference type="AlphaFoldDB" id="A0A1Y3BMT8"/>
<evidence type="ECO:0000256" key="1">
    <source>
        <dbReference type="ARBA" id="ARBA00022574"/>
    </source>
</evidence>
<reference evidence="7 8" key="1">
    <citation type="submission" date="2017-03" db="EMBL/GenBank/DDBJ databases">
        <title>Genome Survey of Euroglyphus maynei.</title>
        <authorList>
            <person name="Arlian L.G."/>
            <person name="Morgan M.S."/>
            <person name="Rider S.D."/>
        </authorList>
    </citation>
    <scope>NUCLEOTIDE SEQUENCE [LARGE SCALE GENOMIC DNA]</scope>
    <source>
        <strain evidence="7">Arlian Lab</strain>
        <tissue evidence="7">Whole body</tissue>
    </source>
</reference>
<dbReference type="PANTHER" id="PTHR19853:SF0">
    <property type="entry name" value="WD REPEAT-CONTAINING PROTEIN 3"/>
    <property type="match status" value="1"/>
</dbReference>
<dbReference type="CDD" id="cd00200">
    <property type="entry name" value="WD40"/>
    <property type="match status" value="1"/>
</dbReference>
<dbReference type="PANTHER" id="PTHR19853">
    <property type="entry name" value="WD REPEAT CONTAINING PROTEIN 3 WDR3"/>
    <property type="match status" value="1"/>
</dbReference>
<evidence type="ECO:0000313" key="7">
    <source>
        <dbReference type="EMBL" id="OTF81314.1"/>
    </source>
</evidence>
<feature type="repeat" description="WD" evidence="4">
    <location>
        <begin position="125"/>
        <end position="157"/>
    </location>
</feature>
<dbReference type="InterPro" id="IPR036322">
    <property type="entry name" value="WD40_repeat_dom_sf"/>
</dbReference>
<proteinExistence type="inferred from homology"/>
<sequence>MVEEGVICTKVSPNSKFIAVAMLDSCVKIYFCDSHKFFLSLYGHKLPVLCMDISSDNRLIVTGSSDKNIKIWGMDFGDCHRSLFAHDDNILCVQFVPKTHHFFTTSKDQRIKMWDADSFEKITTLEGHHGEIWAMSIAPNGKYMVTASHDKSIRLWEKTNEPLILEEEKELENEKEFNKEFDMAVESHTTVPGGSSTLLNRNEESGRAQKKTTETIRSIERLIESIDIYCEEIEKLNHYNQQMKIYENRMAKTMKTTDDNDDGDEIKMPIRESCNPNLMIYRTECPYRFMLEILIRIPSHELEETLLQLPFYYIQKLLQILSELLERRWEIELVSRCVCYLIRVNFGQITSCSSSMVTLIDRIRNQMQQAIESVEELAGINHVGLKYFENIFESRQNVSLFAEVLSENRLKMNKNEKNKKHKKRNQTAPILTWN</sequence>
<feature type="compositionally biased region" description="Basic and acidic residues" evidence="5">
    <location>
        <begin position="201"/>
        <end position="212"/>
    </location>
</feature>